<dbReference type="PANTHER" id="PTHR42792:SF1">
    <property type="entry name" value="FLAGELLAR HOOK-ASSOCIATED PROTEIN 3"/>
    <property type="match status" value="1"/>
</dbReference>
<keyword evidence="7" id="KW-1185">Reference proteome</keyword>
<dbReference type="InterPro" id="IPR001492">
    <property type="entry name" value="Flagellin"/>
</dbReference>
<evidence type="ECO:0000256" key="1">
    <source>
        <dbReference type="ARBA" id="ARBA00005709"/>
    </source>
</evidence>
<accession>A0A7W6EE42</accession>
<reference evidence="6 7" key="1">
    <citation type="submission" date="2020-08" db="EMBL/GenBank/DDBJ databases">
        <title>Genomic Encyclopedia of Type Strains, Phase IV (KMG-IV): sequencing the most valuable type-strain genomes for metagenomic binning, comparative biology and taxonomic classification.</title>
        <authorList>
            <person name="Goeker M."/>
        </authorList>
    </citation>
    <scope>NUCLEOTIDE SEQUENCE [LARGE SCALE GENOMIC DNA]</scope>
    <source>
        <strain evidence="6 7">DSM 28760</strain>
    </source>
</reference>
<proteinExistence type="inferred from homology"/>
<organism evidence="6 7">
    <name type="scientific">Pseudochelatococcus contaminans</name>
    <dbReference type="NCBI Taxonomy" id="1538103"/>
    <lineage>
        <taxon>Bacteria</taxon>
        <taxon>Pseudomonadati</taxon>
        <taxon>Pseudomonadota</taxon>
        <taxon>Alphaproteobacteria</taxon>
        <taxon>Hyphomicrobiales</taxon>
        <taxon>Chelatococcaceae</taxon>
        <taxon>Pseudochelatococcus</taxon>
    </lineage>
</organism>
<comment type="caution">
    <text evidence="6">The sequence shown here is derived from an EMBL/GenBank/DDBJ whole genome shotgun (WGS) entry which is preliminary data.</text>
</comment>
<evidence type="ECO:0000259" key="4">
    <source>
        <dbReference type="Pfam" id="PF00669"/>
    </source>
</evidence>
<keyword evidence="6" id="KW-0969">Cilium</keyword>
<name>A0A7W6EE42_9HYPH</name>
<gene>
    <name evidence="6" type="ORF">FHS81_000065</name>
</gene>
<dbReference type="EMBL" id="JACICC010000001">
    <property type="protein sequence ID" value="MBB3808011.1"/>
    <property type="molecule type" value="Genomic_DNA"/>
</dbReference>
<evidence type="ECO:0000313" key="7">
    <source>
        <dbReference type="Proteomes" id="UP000537592"/>
    </source>
</evidence>
<dbReference type="Pfam" id="PF00700">
    <property type="entry name" value="Flagellin_C"/>
    <property type="match status" value="1"/>
</dbReference>
<evidence type="ECO:0000313" key="6">
    <source>
        <dbReference type="EMBL" id="MBB3808011.1"/>
    </source>
</evidence>
<keyword evidence="6" id="KW-0282">Flagellum</keyword>
<comment type="similarity">
    <text evidence="1 3">Belongs to the bacterial flagellin family.</text>
</comment>
<dbReference type="GO" id="GO:0005576">
    <property type="term" value="C:extracellular region"/>
    <property type="evidence" value="ECO:0007669"/>
    <property type="project" value="UniProtKB-SubCell"/>
</dbReference>
<comment type="subcellular location">
    <subcellularLocation>
        <location evidence="3">Secreted</location>
    </subcellularLocation>
    <subcellularLocation>
        <location evidence="3">Bacterial flagellum</location>
    </subcellularLocation>
</comment>
<comment type="function">
    <text evidence="3">Flagellin is the subunit protein which polymerizes to form the filaments of bacterial flagella.</text>
</comment>
<keyword evidence="6" id="KW-0966">Cell projection</keyword>
<dbReference type="InterPro" id="IPR046358">
    <property type="entry name" value="Flagellin_C"/>
</dbReference>
<keyword evidence="2 3" id="KW-0975">Bacterial flagellum</keyword>
<dbReference type="AlphaFoldDB" id="A0A7W6EE42"/>
<dbReference type="Gene3D" id="1.20.1330.10">
    <property type="entry name" value="f41 fragment of flagellin, N-terminal domain"/>
    <property type="match status" value="2"/>
</dbReference>
<evidence type="ECO:0000256" key="3">
    <source>
        <dbReference type="RuleBase" id="RU362073"/>
    </source>
</evidence>
<dbReference type="PANTHER" id="PTHR42792">
    <property type="entry name" value="FLAGELLIN"/>
    <property type="match status" value="1"/>
</dbReference>
<dbReference type="Proteomes" id="UP000537592">
    <property type="component" value="Unassembled WGS sequence"/>
</dbReference>
<sequence length="382" mass="40594">MASNFVSTYNLLNGPRAYARSAQADITRFGKEVVEARYADVGLVLGAKTGHSTILYQELARIEGFTTSNGLASGRLDMTQAALTEIREAGEDMMATLVGLPTNDLGSATIKGEAERVLKAMTDKLNSAYAGQQLFSGIKTDTAPMTQDAGTAQVTAAFDNFKTAFQTYWTDSGKAAETGQAVATVNDIGAEELSLFLNPVDPTTIPASKGVPFIELATAVWNGARLDQEFNDANWQNWSSASNTAITSRISASETITTSISANDSSFRGLARAYSVLAVLPADEFNENAFKEVVSYAIKELGLATEGVTIVQAGLGSAQTRVKTINESLATQKTLLQKNISDLEGVDPAAAKVSLDAAELQLNLAYALTARLQSLSLLNYIK</sequence>
<dbReference type="InterPro" id="IPR001029">
    <property type="entry name" value="Flagellin_N"/>
</dbReference>
<feature type="domain" description="Flagellin C-terminal" evidence="5">
    <location>
        <begin position="301"/>
        <end position="381"/>
    </location>
</feature>
<protein>
    <recommendedName>
        <fullName evidence="3">Flagellin</fullName>
    </recommendedName>
</protein>
<dbReference type="GO" id="GO:0009288">
    <property type="term" value="C:bacterial-type flagellum"/>
    <property type="evidence" value="ECO:0007669"/>
    <property type="project" value="UniProtKB-SubCell"/>
</dbReference>
<keyword evidence="3" id="KW-0964">Secreted</keyword>
<dbReference type="SUPFAM" id="SSF64518">
    <property type="entry name" value="Phase 1 flagellin"/>
    <property type="match status" value="1"/>
</dbReference>
<evidence type="ECO:0000256" key="2">
    <source>
        <dbReference type="ARBA" id="ARBA00023143"/>
    </source>
</evidence>
<dbReference type="GO" id="GO:0005198">
    <property type="term" value="F:structural molecule activity"/>
    <property type="evidence" value="ECO:0007669"/>
    <property type="project" value="UniProtKB-UniRule"/>
</dbReference>
<dbReference type="NCBIfam" id="NF004669">
    <property type="entry name" value="PRK06008.1"/>
    <property type="match status" value="1"/>
</dbReference>
<evidence type="ECO:0000259" key="5">
    <source>
        <dbReference type="Pfam" id="PF00700"/>
    </source>
</evidence>
<feature type="domain" description="Flagellin N-terminal" evidence="4">
    <location>
        <begin position="6"/>
        <end position="140"/>
    </location>
</feature>
<dbReference type="RefSeq" id="WP_183750063.1">
    <property type="nucleotide sequence ID" value="NZ_JACICC010000001.1"/>
</dbReference>
<dbReference type="Pfam" id="PF00669">
    <property type="entry name" value="Flagellin_N"/>
    <property type="match status" value="1"/>
</dbReference>